<dbReference type="Proteomes" id="UP000192257">
    <property type="component" value="Unassembled WGS sequence"/>
</dbReference>
<dbReference type="InterPro" id="IPR011990">
    <property type="entry name" value="TPR-like_helical_dom_sf"/>
</dbReference>
<dbReference type="PANTHER" id="PTHR43628:SF1">
    <property type="entry name" value="CHITIN SYNTHASE REGULATORY FACTOR 2-RELATED"/>
    <property type="match status" value="1"/>
</dbReference>
<sequence length="342" mass="37330">MTDSIAHTNIDSHVHTFPLHRARKPSCEVKTKQTHRLKFHSNLRVPSPPPVVVVAAAPASTTVSVATTSSRSELEDRLQYLLLIEDRLSPSVVEDDVRCVLAELRRRRRERKAVAPSKTHSSGNLGADRPHVTALVQACESANENAAIDILRSFYQTHYVPSSNEIGRSLVYTALAEALIKRKASDKDISQALSLLDDAVSEGHVGAMLQVGLCLRDGIGVPPDLVAALTWIERAADAGYAPAMFELGAMYEDGVVVGNDELSADWGEAVVWYQRAAEQGHTMAQLNLGKLLWKAAAAARDAISSVSEKGTISGLEKRSWEWLEQAASSGNEEAVRLLRRKR</sequence>
<gene>
    <name evidence="1" type="ORF">TM35_000272210</name>
</gene>
<accession>A0A1X0NPV5</accession>
<evidence type="ECO:0000313" key="1">
    <source>
        <dbReference type="EMBL" id="ORC86631.1"/>
    </source>
</evidence>
<dbReference type="EMBL" id="NBCO01000027">
    <property type="protein sequence ID" value="ORC86631.1"/>
    <property type="molecule type" value="Genomic_DNA"/>
</dbReference>
<name>A0A1X0NPV5_9TRYP</name>
<proteinExistence type="predicted"/>
<dbReference type="SUPFAM" id="SSF81901">
    <property type="entry name" value="HCP-like"/>
    <property type="match status" value="1"/>
</dbReference>
<dbReference type="Gene3D" id="1.25.40.10">
    <property type="entry name" value="Tetratricopeptide repeat domain"/>
    <property type="match status" value="1"/>
</dbReference>
<dbReference type="STRING" id="67003.A0A1X0NPV5"/>
<dbReference type="SMART" id="SM00671">
    <property type="entry name" value="SEL1"/>
    <property type="match status" value="3"/>
</dbReference>
<dbReference type="InterPro" id="IPR052945">
    <property type="entry name" value="Mitotic_Regulator"/>
</dbReference>
<dbReference type="VEuPathDB" id="TriTrypDB:TM35_000272210"/>
<dbReference type="OrthoDB" id="2384430at2759"/>
<dbReference type="AlphaFoldDB" id="A0A1X0NPV5"/>
<dbReference type="PANTHER" id="PTHR43628">
    <property type="entry name" value="ACTIVATOR OF C KINASE PROTEIN 1-RELATED"/>
    <property type="match status" value="1"/>
</dbReference>
<dbReference type="GeneID" id="39987894"/>
<comment type="caution">
    <text evidence="1">The sequence shown here is derived from an EMBL/GenBank/DDBJ whole genome shotgun (WGS) entry which is preliminary data.</text>
</comment>
<dbReference type="RefSeq" id="XP_028880697.1">
    <property type="nucleotide sequence ID" value="XM_029028114.1"/>
</dbReference>
<organism evidence="1 2">
    <name type="scientific">Trypanosoma theileri</name>
    <dbReference type="NCBI Taxonomy" id="67003"/>
    <lineage>
        <taxon>Eukaryota</taxon>
        <taxon>Discoba</taxon>
        <taxon>Euglenozoa</taxon>
        <taxon>Kinetoplastea</taxon>
        <taxon>Metakinetoplastina</taxon>
        <taxon>Trypanosomatida</taxon>
        <taxon>Trypanosomatidae</taxon>
        <taxon>Trypanosoma</taxon>
    </lineage>
</organism>
<dbReference type="InterPro" id="IPR006597">
    <property type="entry name" value="Sel1-like"/>
</dbReference>
<reference evidence="1 2" key="1">
    <citation type="submission" date="2017-03" db="EMBL/GenBank/DDBJ databases">
        <title>An alternative strategy for trypanosome survival in the mammalian bloodstream revealed through genome and transcriptome analysis of the ubiquitous bovine parasite Trypanosoma (Megatrypanum) theileri.</title>
        <authorList>
            <person name="Kelly S."/>
            <person name="Ivens A."/>
            <person name="Mott A."/>
            <person name="O'Neill E."/>
            <person name="Emms D."/>
            <person name="Macleod O."/>
            <person name="Voorheis P."/>
            <person name="Matthews J."/>
            <person name="Matthews K."/>
            <person name="Carrington M."/>
        </authorList>
    </citation>
    <scope>NUCLEOTIDE SEQUENCE [LARGE SCALE GENOMIC DNA]</scope>
    <source>
        <strain evidence="1">Edinburgh</strain>
    </source>
</reference>
<dbReference type="Pfam" id="PF08238">
    <property type="entry name" value="Sel1"/>
    <property type="match status" value="3"/>
</dbReference>
<protein>
    <submittedName>
        <fullName evidence="1">Sel1 domain-containing protein</fullName>
    </submittedName>
</protein>
<evidence type="ECO:0000313" key="2">
    <source>
        <dbReference type="Proteomes" id="UP000192257"/>
    </source>
</evidence>
<keyword evidence="2" id="KW-1185">Reference proteome</keyword>